<sequence>MIQKALLAALIFFWLPLSIVVAHFFY</sequence>
<keyword evidence="1" id="KW-1133">Transmembrane helix</keyword>
<keyword evidence="1" id="KW-0472">Membrane</keyword>
<evidence type="ECO:0000256" key="1">
    <source>
        <dbReference type="SAM" id="Phobius"/>
    </source>
</evidence>
<organism evidence="2 3">
    <name type="scientific">Pseudomonas phage MiCath</name>
    <dbReference type="NCBI Taxonomy" id="3003729"/>
    <lineage>
        <taxon>Viruses</taxon>
        <taxon>Duplodnaviria</taxon>
        <taxon>Heunggongvirae</taxon>
        <taxon>Uroviricota</taxon>
        <taxon>Caudoviricetes</taxon>
        <taxon>Queuovirinae</taxon>
        <taxon>Micathvirus</taxon>
        <taxon>Micathvirus micath</taxon>
    </lineage>
</organism>
<dbReference type="GeneID" id="79412932"/>
<protein>
    <submittedName>
        <fullName evidence="2">Uncharacterized protein</fullName>
    </submittedName>
</protein>
<evidence type="ECO:0000313" key="3">
    <source>
        <dbReference type="Proteomes" id="UP001211688"/>
    </source>
</evidence>
<accession>A0A9Y1HTD7</accession>
<dbReference type="RefSeq" id="YP_010719792.1">
    <property type="nucleotide sequence ID" value="NC_072502.1"/>
</dbReference>
<name>A0A9Y1HTD7_9CAUD</name>
<proteinExistence type="predicted"/>
<feature type="transmembrane region" description="Helical" evidence="1">
    <location>
        <begin position="6"/>
        <end position="25"/>
    </location>
</feature>
<dbReference type="KEGG" id="vg:79412932"/>
<reference evidence="2" key="1">
    <citation type="submission" date="2022-11" db="EMBL/GenBank/DDBJ databases">
        <authorList>
            <person name="Jaryenneh J.D."/>
            <person name="Schoeniger J.S."/>
            <person name="Mageeney C.M."/>
        </authorList>
    </citation>
    <scope>NUCLEOTIDE SEQUENCE</scope>
</reference>
<keyword evidence="3" id="KW-1185">Reference proteome</keyword>
<dbReference type="EMBL" id="OP882271">
    <property type="protein sequence ID" value="WAX22374.1"/>
    <property type="molecule type" value="Genomic_DNA"/>
</dbReference>
<dbReference type="Proteomes" id="UP001211688">
    <property type="component" value="Segment"/>
</dbReference>
<evidence type="ECO:0000313" key="2">
    <source>
        <dbReference type="EMBL" id="WAX22374.1"/>
    </source>
</evidence>
<keyword evidence="1" id="KW-0812">Transmembrane</keyword>